<evidence type="ECO:0000313" key="5">
    <source>
        <dbReference type="EMBL" id="KAJ5102964.1"/>
    </source>
</evidence>
<keyword evidence="3" id="KW-0175">Coiled coil</keyword>
<dbReference type="GeneID" id="81354966"/>
<dbReference type="AlphaFoldDB" id="A0A9W9FMM3"/>
<evidence type="ECO:0000313" key="6">
    <source>
        <dbReference type="Proteomes" id="UP001149074"/>
    </source>
</evidence>
<feature type="compositionally biased region" description="Basic and acidic residues" evidence="4">
    <location>
        <begin position="318"/>
        <end position="328"/>
    </location>
</feature>
<dbReference type="RefSeq" id="XP_056476344.1">
    <property type="nucleotide sequence ID" value="XM_056615987.1"/>
</dbReference>
<evidence type="ECO:0008006" key="7">
    <source>
        <dbReference type="Google" id="ProtNLM"/>
    </source>
</evidence>
<dbReference type="GO" id="GO:0006397">
    <property type="term" value="P:mRNA processing"/>
    <property type="evidence" value="ECO:0007669"/>
    <property type="project" value="InterPro"/>
</dbReference>
<comment type="caution">
    <text evidence="5">The sequence shown here is derived from an EMBL/GenBank/DDBJ whole genome shotgun (WGS) entry which is preliminary data.</text>
</comment>
<feature type="compositionally biased region" description="Acidic residues" evidence="4">
    <location>
        <begin position="305"/>
        <end position="317"/>
    </location>
</feature>
<name>A0A9W9FMM3_9EURO</name>
<keyword evidence="6" id="KW-1185">Reference proteome</keyword>
<feature type="compositionally biased region" description="Acidic residues" evidence="4">
    <location>
        <begin position="218"/>
        <end position="228"/>
    </location>
</feature>
<feature type="compositionally biased region" description="Polar residues" evidence="4">
    <location>
        <begin position="246"/>
        <end position="255"/>
    </location>
</feature>
<protein>
    <recommendedName>
        <fullName evidence="7">Tho complex subunit 7</fullName>
    </recommendedName>
</protein>
<dbReference type="GO" id="GO:0000445">
    <property type="term" value="C:THO complex part of transcription export complex"/>
    <property type="evidence" value="ECO:0007669"/>
    <property type="project" value="InterPro"/>
</dbReference>
<sequence length="328" mass="37056">MASYSLLGQPEEDTLHKARLLNVEEKPFKRVSKRLLNPESLAVSNAPQVLTPPPEESDADATATDADKQKKLDEWRHFNEDVSLDFSAFEGSIARIQFLLASNKNERERYGTQKVRILETKESVRRNNGDLRNQLQGAQQSLARRKGYDELTEKITGNRLLKTREDQQVQLQRLQDEIADLDKESNDCKTTWGERRVQFARVVDEGTLLRRQIRNENEVEEETGDEGDANSRGKSSAANSPRPDSESMTPSQSQDESGKLQVEKGSGNAHEASPLRNETTAEDVKLTAEQTDTEMLDEGEIRESVEEDDELEEGEERPDDHGGRMDTS</sequence>
<comment type="subcellular location">
    <subcellularLocation>
        <location evidence="1">Nucleus</location>
    </subcellularLocation>
</comment>
<feature type="coiled-coil region" evidence="3">
    <location>
        <begin position="121"/>
        <end position="191"/>
    </location>
</feature>
<dbReference type="Pfam" id="PF05615">
    <property type="entry name" value="THOC7"/>
    <property type="match status" value="1"/>
</dbReference>
<dbReference type="EMBL" id="JAPQKI010000004">
    <property type="protein sequence ID" value="KAJ5102964.1"/>
    <property type="molecule type" value="Genomic_DNA"/>
</dbReference>
<proteinExistence type="predicted"/>
<dbReference type="Proteomes" id="UP001149074">
    <property type="component" value="Unassembled WGS sequence"/>
</dbReference>
<reference evidence="5" key="1">
    <citation type="submission" date="2022-11" db="EMBL/GenBank/DDBJ databases">
        <authorList>
            <person name="Petersen C."/>
        </authorList>
    </citation>
    <scope>NUCLEOTIDE SEQUENCE</scope>
    <source>
        <strain evidence="5">IBT 30761</strain>
    </source>
</reference>
<evidence type="ECO:0000256" key="1">
    <source>
        <dbReference type="ARBA" id="ARBA00004123"/>
    </source>
</evidence>
<feature type="region of interest" description="Disordered" evidence="4">
    <location>
        <begin position="37"/>
        <end position="67"/>
    </location>
</feature>
<evidence type="ECO:0000256" key="2">
    <source>
        <dbReference type="ARBA" id="ARBA00023242"/>
    </source>
</evidence>
<evidence type="ECO:0000256" key="3">
    <source>
        <dbReference type="SAM" id="Coils"/>
    </source>
</evidence>
<dbReference type="OrthoDB" id="205166at2759"/>
<evidence type="ECO:0000256" key="4">
    <source>
        <dbReference type="SAM" id="MobiDB-lite"/>
    </source>
</evidence>
<keyword evidence="2" id="KW-0539">Nucleus</keyword>
<dbReference type="InterPro" id="IPR008501">
    <property type="entry name" value="THOC7/Mft1"/>
</dbReference>
<feature type="region of interest" description="Disordered" evidence="4">
    <location>
        <begin position="213"/>
        <end position="328"/>
    </location>
</feature>
<gene>
    <name evidence="5" type="ORF">N7532_003493</name>
</gene>
<organism evidence="5 6">
    <name type="scientific">Penicillium argentinense</name>
    <dbReference type="NCBI Taxonomy" id="1131581"/>
    <lineage>
        <taxon>Eukaryota</taxon>
        <taxon>Fungi</taxon>
        <taxon>Dikarya</taxon>
        <taxon>Ascomycota</taxon>
        <taxon>Pezizomycotina</taxon>
        <taxon>Eurotiomycetes</taxon>
        <taxon>Eurotiomycetidae</taxon>
        <taxon>Eurotiales</taxon>
        <taxon>Aspergillaceae</taxon>
        <taxon>Penicillium</taxon>
    </lineage>
</organism>
<accession>A0A9W9FMM3</accession>
<reference evidence="5" key="2">
    <citation type="journal article" date="2023" name="IMA Fungus">
        <title>Comparative genomic study of the Penicillium genus elucidates a diverse pangenome and 15 lateral gene transfer events.</title>
        <authorList>
            <person name="Petersen C."/>
            <person name="Sorensen T."/>
            <person name="Nielsen M.R."/>
            <person name="Sondergaard T.E."/>
            <person name="Sorensen J.L."/>
            <person name="Fitzpatrick D.A."/>
            <person name="Frisvad J.C."/>
            <person name="Nielsen K.L."/>
        </authorList>
    </citation>
    <scope>NUCLEOTIDE SEQUENCE</scope>
    <source>
        <strain evidence="5">IBT 30761</strain>
    </source>
</reference>